<evidence type="ECO:0000313" key="8">
    <source>
        <dbReference type="Proteomes" id="UP000231658"/>
    </source>
</evidence>
<keyword evidence="3 4" id="KW-0408">Iron</keyword>
<keyword evidence="2 4" id="KW-0479">Metal-binding</keyword>
<keyword evidence="8" id="KW-1185">Reference proteome</keyword>
<keyword evidence="5" id="KW-0732">Signal</keyword>
<evidence type="ECO:0000256" key="4">
    <source>
        <dbReference type="PROSITE-ProRule" id="PRU00433"/>
    </source>
</evidence>
<dbReference type="GO" id="GO:0020037">
    <property type="term" value="F:heme binding"/>
    <property type="evidence" value="ECO:0007669"/>
    <property type="project" value="InterPro"/>
</dbReference>
<evidence type="ECO:0000256" key="1">
    <source>
        <dbReference type="ARBA" id="ARBA00022617"/>
    </source>
</evidence>
<dbReference type="STRING" id="1867952.MTBPR1_140020"/>
<evidence type="ECO:0000256" key="5">
    <source>
        <dbReference type="SAM" id="SignalP"/>
    </source>
</evidence>
<dbReference type="SUPFAM" id="SSF46626">
    <property type="entry name" value="Cytochrome c"/>
    <property type="match status" value="1"/>
</dbReference>
<proteinExistence type="predicted"/>
<dbReference type="GO" id="GO:0009055">
    <property type="term" value="F:electron transfer activity"/>
    <property type="evidence" value="ECO:0007669"/>
    <property type="project" value="InterPro"/>
</dbReference>
<protein>
    <submittedName>
        <fullName evidence="7">Cytochrome c-type protein SHP</fullName>
    </submittedName>
</protein>
<evidence type="ECO:0000256" key="2">
    <source>
        <dbReference type="ARBA" id="ARBA00022723"/>
    </source>
</evidence>
<feature type="signal peptide" evidence="5">
    <location>
        <begin position="1"/>
        <end position="22"/>
    </location>
</feature>
<dbReference type="Gene3D" id="1.10.760.10">
    <property type="entry name" value="Cytochrome c-like domain"/>
    <property type="match status" value="1"/>
</dbReference>
<name>A0A1C3RF98_9PROT</name>
<dbReference type="InterPro" id="IPR009056">
    <property type="entry name" value="Cyt_c-like_dom"/>
</dbReference>
<dbReference type="RefSeq" id="WP_069186602.1">
    <property type="nucleotide sequence ID" value="NZ_FLYE01000006.1"/>
</dbReference>
<gene>
    <name evidence="7" type="primary">shp</name>
    <name evidence="7" type="ORF">MTBPR1_140020</name>
</gene>
<accession>A0A1C3RF98</accession>
<dbReference type="InterPro" id="IPR036909">
    <property type="entry name" value="Cyt_c-like_dom_sf"/>
</dbReference>
<dbReference type="Proteomes" id="UP000231658">
    <property type="component" value="Unassembled WGS sequence"/>
</dbReference>
<keyword evidence="1 4" id="KW-0349">Heme</keyword>
<dbReference type="EMBL" id="FLYE01000006">
    <property type="protein sequence ID" value="SCA55902.1"/>
    <property type="molecule type" value="Genomic_DNA"/>
</dbReference>
<dbReference type="OrthoDB" id="5295318at2"/>
<dbReference type="Pfam" id="PF09086">
    <property type="entry name" value="DUF1924"/>
    <property type="match status" value="1"/>
</dbReference>
<sequence length="135" mass="14928">MRKPLQFTLIIAAIIMTTPAFASPLLDQYKAQAQQEDTSFMGFSAERGKAFYLARHATGKAETPACTSCHTDRPTGTGLTRAGKTIAPLATSLSPDRYTDKRKVEKWFRRNCNSVLGRVCSATEKGDFITFMLTQ</sequence>
<dbReference type="InterPro" id="IPR015170">
    <property type="entry name" value="DUF1924_SHP"/>
</dbReference>
<dbReference type="GO" id="GO:0046872">
    <property type="term" value="F:metal ion binding"/>
    <property type="evidence" value="ECO:0007669"/>
    <property type="project" value="UniProtKB-KW"/>
</dbReference>
<dbReference type="PROSITE" id="PS51007">
    <property type="entry name" value="CYTC"/>
    <property type="match status" value="1"/>
</dbReference>
<evidence type="ECO:0000256" key="3">
    <source>
        <dbReference type="ARBA" id="ARBA00023004"/>
    </source>
</evidence>
<evidence type="ECO:0000313" key="7">
    <source>
        <dbReference type="EMBL" id="SCA55902.1"/>
    </source>
</evidence>
<feature type="chain" id="PRO_5008680699" evidence="5">
    <location>
        <begin position="23"/>
        <end position="135"/>
    </location>
</feature>
<dbReference type="AlphaFoldDB" id="A0A1C3RF98"/>
<evidence type="ECO:0000259" key="6">
    <source>
        <dbReference type="PROSITE" id="PS51007"/>
    </source>
</evidence>
<reference evidence="7 8" key="1">
    <citation type="submission" date="2016-07" db="EMBL/GenBank/DDBJ databases">
        <authorList>
            <person name="Lefevre C.T."/>
        </authorList>
    </citation>
    <scope>NUCLEOTIDE SEQUENCE [LARGE SCALE GENOMIC DNA]</scope>
    <source>
        <strain evidence="7">PR1</strain>
    </source>
</reference>
<organism evidence="7 8">
    <name type="scientific">Candidatus Terasakiella magnetica</name>
    <dbReference type="NCBI Taxonomy" id="1867952"/>
    <lineage>
        <taxon>Bacteria</taxon>
        <taxon>Pseudomonadati</taxon>
        <taxon>Pseudomonadota</taxon>
        <taxon>Alphaproteobacteria</taxon>
        <taxon>Rhodospirillales</taxon>
        <taxon>Terasakiellaceae</taxon>
        <taxon>Terasakiella</taxon>
    </lineage>
</organism>
<feature type="domain" description="Cytochrome c" evidence="6">
    <location>
        <begin position="43"/>
        <end position="135"/>
    </location>
</feature>